<dbReference type="Proteomes" id="UP001300871">
    <property type="component" value="Unassembled WGS sequence"/>
</dbReference>
<dbReference type="GO" id="GO:0003677">
    <property type="term" value="F:DNA binding"/>
    <property type="evidence" value="ECO:0007669"/>
    <property type="project" value="UniProtKB-KW"/>
</dbReference>
<dbReference type="InterPro" id="IPR047057">
    <property type="entry name" value="MerR_fam"/>
</dbReference>
<name>A0A6N3C7P4_CLOSY</name>
<dbReference type="SMART" id="SM00422">
    <property type="entry name" value="HTH_MERR"/>
    <property type="match status" value="1"/>
</dbReference>
<dbReference type="EMBL" id="JAQLGM010000098">
    <property type="protein sequence ID" value="MDB2002861.1"/>
    <property type="molecule type" value="Genomic_DNA"/>
</dbReference>
<evidence type="ECO:0000259" key="2">
    <source>
        <dbReference type="PROSITE" id="PS50937"/>
    </source>
</evidence>
<dbReference type="AlphaFoldDB" id="A0A6N3C7P4"/>
<organism evidence="4">
    <name type="scientific">Clostridium symbiosum</name>
    <name type="common">Bacteroides symbiosus</name>
    <dbReference type="NCBI Taxonomy" id="1512"/>
    <lineage>
        <taxon>Bacteria</taxon>
        <taxon>Bacillati</taxon>
        <taxon>Bacillota</taxon>
        <taxon>Clostridia</taxon>
        <taxon>Lachnospirales</taxon>
        <taxon>Lachnospiraceae</taxon>
        <taxon>Otoolea</taxon>
    </lineage>
</organism>
<dbReference type="RefSeq" id="WP_073929586.1">
    <property type="nucleotide sequence ID" value="NZ_CABHNX010000032.1"/>
</dbReference>
<keyword evidence="1" id="KW-0238">DNA-binding</keyword>
<evidence type="ECO:0000313" key="3">
    <source>
        <dbReference type="EMBL" id="MDB2002861.1"/>
    </source>
</evidence>
<feature type="domain" description="HTH merR-type" evidence="2">
    <location>
        <begin position="1"/>
        <end position="26"/>
    </location>
</feature>
<accession>A0A6N3C7P4</accession>
<reference evidence="3" key="2">
    <citation type="submission" date="2023-01" db="EMBL/GenBank/DDBJ databases">
        <title>Human gut microbiome strain richness.</title>
        <authorList>
            <person name="Chen-Liaw A."/>
        </authorList>
    </citation>
    <scope>NUCLEOTIDE SEQUENCE</scope>
    <source>
        <strain evidence="3">B1_m1001713B170214d0_201011</strain>
    </source>
</reference>
<dbReference type="SUPFAM" id="SSF46955">
    <property type="entry name" value="Putative DNA-binding domain"/>
    <property type="match status" value="1"/>
</dbReference>
<dbReference type="InterPro" id="IPR009061">
    <property type="entry name" value="DNA-bd_dom_put_sf"/>
</dbReference>
<evidence type="ECO:0000313" key="4">
    <source>
        <dbReference type="EMBL" id="VYU12860.1"/>
    </source>
</evidence>
<proteinExistence type="predicted"/>
<dbReference type="InterPro" id="IPR000551">
    <property type="entry name" value="MerR-type_HTH_dom"/>
</dbReference>
<dbReference type="GO" id="GO:0003700">
    <property type="term" value="F:DNA-binding transcription factor activity"/>
    <property type="evidence" value="ECO:0007669"/>
    <property type="project" value="InterPro"/>
</dbReference>
<gene>
    <name evidence="4" type="ORF">CSLFYP84_01387</name>
    <name evidence="3" type="ORF">PM006_21885</name>
</gene>
<dbReference type="PROSITE" id="PS50937">
    <property type="entry name" value="HTH_MERR_2"/>
    <property type="match status" value="1"/>
</dbReference>
<reference evidence="4" key="1">
    <citation type="submission" date="2019-11" db="EMBL/GenBank/DDBJ databases">
        <authorList>
            <person name="Feng L."/>
        </authorList>
    </citation>
    <scope>NUCLEOTIDE SEQUENCE</scope>
    <source>
        <strain evidence="4">CsymbiosumLFYP84</strain>
    </source>
</reference>
<dbReference type="Pfam" id="PF13411">
    <property type="entry name" value="MerR_1"/>
    <property type="match status" value="1"/>
</dbReference>
<evidence type="ECO:0000256" key="1">
    <source>
        <dbReference type="ARBA" id="ARBA00023125"/>
    </source>
</evidence>
<dbReference type="EMBL" id="CACRUA010000019">
    <property type="protein sequence ID" value="VYU12860.1"/>
    <property type="molecule type" value="Genomic_DNA"/>
</dbReference>
<dbReference type="PANTHER" id="PTHR30204:SF96">
    <property type="entry name" value="CHROMOSOME-ANCHORING PROTEIN RACA"/>
    <property type="match status" value="1"/>
</dbReference>
<protein>
    <submittedName>
        <fullName evidence="3">MerR family transcriptional regulator</fullName>
    </submittedName>
    <submittedName>
        <fullName evidence="4">Zinc-responsive transcriptional regulator</fullName>
    </submittedName>
</protein>
<dbReference type="Gene3D" id="1.10.1660.10">
    <property type="match status" value="1"/>
</dbReference>
<sequence length="412" mass="48431">MKIGEFARVCNVTKDTVRYYVNIGLLIPKMQGSQMSFEEREYADFNYIQKLKGMRFNIKEIRAFLYLRRMSNMIEPATIDECVKLLEDKKECLTGELKMLGNSIHLIEDEIENFNKRKNAAKNERTGVPVGTIPLLVCPNCRQHLHIENAEINYKYIYEGILSCPCGYHATIENGIVRTENIYEGSYDRPDLRRKLYHDIGEDWEIYVQKCSDAIIERIDRGDWNGKVIMEANVNGFFFTYNNIHQLPRNCTYIIVDKYYEVLAMYKELFERLFQGLDILYIADASERFPLQDGCIDLFLSFYGEMEYSLYHKNTQLEDILHLMKPDSLVVGGIQSLEKEAKSRRLLLERYPEGNERRINKEFLEEDYKKCGYRMSAAKVGQIMKTEDHHMYTCHLDGEPLTIYYFEAEKEG</sequence>
<dbReference type="PANTHER" id="PTHR30204">
    <property type="entry name" value="REDOX-CYCLING DRUG-SENSING TRANSCRIPTIONAL ACTIVATOR SOXR"/>
    <property type="match status" value="1"/>
</dbReference>